<dbReference type="EMBL" id="LNZH02000216">
    <property type="protein sequence ID" value="OCB83975.1"/>
    <property type="molecule type" value="Genomic_DNA"/>
</dbReference>
<feature type="region of interest" description="Disordered" evidence="2">
    <location>
        <begin position="1"/>
        <end position="32"/>
    </location>
</feature>
<feature type="compositionally biased region" description="Polar residues" evidence="2">
    <location>
        <begin position="652"/>
        <end position="680"/>
    </location>
</feature>
<name>A0A9Q5HQA3_SANBA</name>
<feature type="compositionally biased region" description="Polar residues" evidence="2">
    <location>
        <begin position="483"/>
        <end position="505"/>
    </location>
</feature>
<dbReference type="SUPFAM" id="SSF57716">
    <property type="entry name" value="Glucocorticoid receptor-like (DNA-binding domain)"/>
    <property type="match status" value="1"/>
</dbReference>
<comment type="caution">
    <text evidence="4">The sequence shown here is derived from an EMBL/GenBank/DDBJ whole genome shotgun (WGS) entry which is preliminary data.</text>
</comment>
<feature type="compositionally biased region" description="Polar residues" evidence="2">
    <location>
        <begin position="194"/>
        <end position="213"/>
    </location>
</feature>
<evidence type="ECO:0000259" key="3">
    <source>
        <dbReference type="PROSITE" id="PS50114"/>
    </source>
</evidence>
<feature type="compositionally biased region" description="Low complexity" evidence="2">
    <location>
        <begin position="225"/>
        <end position="234"/>
    </location>
</feature>
<dbReference type="InterPro" id="IPR000679">
    <property type="entry name" value="Znf_GATA"/>
</dbReference>
<dbReference type="GO" id="GO:0043565">
    <property type="term" value="F:sequence-specific DNA binding"/>
    <property type="evidence" value="ECO:0007669"/>
    <property type="project" value="InterPro"/>
</dbReference>
<feature type="region of interest" description="Disordered" evidence="2">
    <location>
        <begin position="480"/>
        <end position="523"/>
    </location>
</feature>
<feature type="compositionally biased region" description="Low complexity" evidence="2">
    <location>
        <begin position="560"/>
        <end position="574"/>
    </location>
</feature>
<keyword evidence="1" id="KW-0863">Zinc-finger</keyword>
<feature type="compositionally biased region" description="Polar residues" evidence="2">
    <location>
        <begin position="274"/>
        <end position="289"/>
    </location>
</feature>
<feature type="domain" description="GATA-type" evidence="3">
    <location>
        <begin position="415"/>
        <end position="474"/>
    </location>
</feature>
<dbReference type="SMART" id="SM00401">
    <property type="entry name" value="ZnF_GATA"/>
    <property type="match status" value="1"/>
</dbReference>
<dbReference type="AlphaFoldDB" id="A0A9Q5HQA3"/>
<evidence type="ECO:0000256" key="2">
    <source>
        <dbReference type="SAM" id="MobiDB-lite"/>
    </source>
</evidence>
<evidence type="ECO:0000313" key="5">
    <source>
        <dbReference type="Proteomes" id="UP000757232"/>
    </source>
</evidence>
<dbReference type="CDD" id="cd00202">
    <property type="entry name" value="ZnF_GATA"/>
    <property type="match status" value="1"/>
</dbReference>
<keyword evidence="1" id="KW-0479">Metal-binding</keyword>
<organism evidence="4 5">
    <name type="scientific">Sanghuangporus baumii</name>
    <name type="common">Phellinus baumii</name>
    <dbReference type="NCBI Taxonomy" id="108892"/>
    <lineage>
        <taxon>Eukaryota</taxon>
        <taxon>Fungi</taxon>
        <taxon>Dikarya</taxon>
        <taxon>Basidiomycota</taxon>
        <taxon>Agaricomycotina</taxon>
        <taxon>Agaricomycetes</taxon>
        <taxon>Hymenochaetales</taxon>
        <taxon>Hymenochaetaceae</taxon>
        <taxon>Sanghuangporus</taxon>
    </lineage>
</organism>
<feature type="region of interest" description="Disordered" evidence="2">
    <location>
        <begin position="560"/>
        <end position="680"/>
    </location>
</feature>
<keyword evidence="1" id="KW-0862">Zinc</keyword>
<proteinExistence type="predicted"/>
<reference evidence="4" key="1">
    <citation type="submission" date="2016-06" db="EMBL/GenBank/DDBJ databases">
        <title>Draft Genome sequence of the fungus Inonotus baumii.</title>
        <authorList>
            <person name="Zhu H."/>
            <person name="Lin W."/>
        </authorList>
    </citation>
    <scope>NUCLEOTIDE SEQUENCE</scope>
    <source>
        <strain evidence="4">821</strain>
    </source>
</reference>
<dbReference type="GO" id="GO:0006355">
    <property type="term" value="P:regulation of DNA-templated transcription"/>
    <property type="evidence" value="ECO:0007669"/>
    <property type="project" value="InterPro"/>
</dbReference>
<dbReference type="Pfam" id="PF00320">
    <property type="entry name" value="GATA"/>
    <property type="match status" value="1"/>
</dbReference>
<dbReference type="GO" id="GO:0008270">
    <property type="term" value="F:zinc ion binding"/>
    <property type="evidence" value="ECO:0007669"/>
    <property type="project" value="UniProtKB-KW"/>
</dbReference>
<feature type="region of interest" description="Disordered" evidence="2">
    <location>
        <begin position="124"/>
        <end position="235"/>
    </location>
</feature>
<dbReference type="Gene3D" id="3.30.50.10">
    <property type="entry name" value="Erythroid Transcription Factor GATA-1, subunit A"/>
    <property type="match status" value="1"/>
</dbReference>
<feature type="region of interest" description="Disordered" evidence="2">
    <location>
        <begin position="67"/>
        <end position="105"/>
    </location>
</feature>
<dbReference type="OrthoDB" id="515401at2759"/>
<evidence type="ECO:0000313" key="4">
    <source>
        <dbReference type="EMBL" id="OCB83975.1"/>
    </source>
</evidence>
<gene>
    <name evidence="4" type="ORF">A7U60_g8646</name>
</gene>
<evidence type="ECO:0000256" key="1">
    <source>
        <dbReference type="PROSITE-ProRule" id="PRU00094"/>
    </source>
</evidence>
<keyword evidence="5" id="KW-1185">Reference proteome</keyword>
<dbReference type="PROSITE" id="PS50114">
    <property type="entry name" value="GATA_ZN_FINGER_2"/>
    <property type="match status" value="1"/>
</dbReference>
<dbReference type="Proteomes" id="UP000757232">
    <property type="component" value="Unassembled WGS sequence"/>
</dbReference>
<feature type="compositionally biased region" description="Polar residues" evidence="2">
    <location>
        <begin position="583"/>
        <end position="608"/>
    </location>
</feature>
<feature type="compositionally biased region" description="Basic residues" evidence="2">
    <location>
        <begin position="1"/>
        <end position="10"/>
    </location>
</feature>
<sequence length="680" mass="70521">MNILSRRKPRHQSEPPPSRPSLESPSDSGDELDAVDNAKVLGVEGQADSTGRLLAVQTNKSASIAEKARAALETRPITSGDGKKARTGAVAPSVAFPLTPTSAAGETTDRTMASLTAAAGASISAASSSEMQGSNKKSKSDGNSSNASRTAASSPNARASELQLQLPAQSAHKTSEPMSAPGSGINDPSPDAPSKNNISSQAITQRASPSHALSHSGPRPHANGASASSASSAAPRTMSYRLENQTIRPRHVQDQHFHDSHYYGHPSPPPIATLTHSPSLSSDRSSVNSPAPTILPPLNHPNQFQPQPYVATSSHRYSASAQPGAYHHPHYYPSTVSPPEVFNTPAQGYAHAYGGGYAPPPPPTHVPFHHTPDMSQYSVSPYATTGGMYGHAGHGGGSGGFTPIYTDDASTKLSDRVRRRCFNCCTTDTSTWRRSSLNPGKVLCNKCGLFERTHSRPRPDQFPHKRAPLQIPTQNIAHDAVSAAQSMNRSPQAQPQSAHASNVAPNTLPPTPGHPSLGATYSHPSALPQIKEWLHPGSNSVAGAANHAAVGSSSASSAASAGASSRAHSSSSAGENRHHPYASSVQASGIGAGTSSNSGAGETRSIQDASARLTRRSDSVNSDMIGTPPPQHRSSQNLTPSPSPPPEGAQSGGSVSTQEQSPRLDPQSVSAGANLESGNQ</sequence>
<feature type="compositionally biased region" description="Low complexity" evidence="2">
    <location>
        <begin position="141"/>
        <end position="160"/>
    </location>
</feature>
<feature type="region of interest" description="Disordered" evidence="2">
    <location>
        <begin position="258"/>
        <end position="289"/>
    </location>
</feature>
<accession>A0A9Q5HQA3</accession>
<feature type="compositionally biased region" description="Polar residues" evidence="2">
    <location>
        <begin position="162"/>
        <end position="172"/>
    </location>
</feature>
<dbReference type="InterPro" id="IPR013088">
    <property type="entry name" value="Znf_NHR/GATA"/>
</dbReference>
<protein>
    <recommendedName>
        <fullName evidence="3">GATA-type domain-containing protein</fullName>
    </recommendedName>
</protein>